<keyword evidence="3" id="KW-1185">Reference proteome</keyword>
<sequence length="255" mass="27392">MTTRAETLPLTGERTVPGIAVENYWYRRHEAAYRAVASMLPAGRLLELGVGEGYGAALLATGRRVVGVDYDLPTLRHVTRRYPGVVAVRGNAVALPVAGGSVDAVVSMQLVEHLWDQPAHLAECARVLRPGGVLVLSTPNRLTFSPGYDPATDRPRNVYHSRELSAAELSALVRPALPDATLYGLHAGARLRAADADARRRYRADLVEAQLATPAEEWPAELRSAVGAVAATDFVLSTVDVDDALDLVVVATKDR</sequence>
<dbReference type="AlphaFoldDB" id="A0A8J3J9R8"/>
<protein>
    <submittedName>
        <fullName evidence="2">Methyltransferase</fullName>
    </submittedName>
</protein>
<feature type="domain" description="Methyltransferase type 11" evidence="1">
    <location>
        <begin position="46"/>
        <end position="136"/>
    </location>
</feature>
<accession>A0A8J3J9R8</accession>
<evidence type="ECO:0000313" key="3">
    <source>
        <dbReference type="Proteomes" id="UP000612808"/>
    </source>
</evidence>
<dbReference type="InterPro" id="IPR029063">
    <property type="entry name" value="SAM-dependent_MTases_sf"/>
</dbReference>
<proteinExistence type="predicted"/>
<comment type="caution">
    <text evidence="2">The sequence shown here is derived from an EMBL/GenBank/DDBJ whole genome shotgun (WGS) entry which is preliminary data.</text>
</comment>
<dbReference type="GO" id="GO:0032259">
    <property type="term" value="P:methylation"/>
    <property type="evidence" value="ECO:0007669"/>
    <property type="project" value="UniProtKB-KW"/>
</dbReference>
<dbReference type="PANTHER" id="PTHR42912:SF95">
    <property type="entry name" value="METHYLTRANSFERASE TYPE 11 DOMAIN-CONTAINING PROTEIN"/>
    <property type="match status" value="1"/>
</dbReference>
<gene>
    <name evidence="2" type="ORF">Aru02nite_53440</name>
</gene>
<dbReference type="SUPFAM" id="SSF53335">
    <property type="entry name" value="S-adenosyl-L-methionine-dependent methyltransferases"/>
    <property type="match status" value="1"/>
</dbReference>
<dbReference type="Gene3D" id="3.40.50.150">
    <property type="entry name" value="Vaccinia Virus protein VP39"/>
    <property type="match status" value="1"/>
</dbReference>
<dbReference type="RefSeq" id="WP_203662269.1">
    <property type="nucleotide sequence ID" value="NZ_BAAAZM010000018.1"/>
</dbReference>
<dbReference type="Proteomes" id="UP000612808">
    <property type="component" value="Unassembled WGS sequence"/>
</dbReference>
<dbReference type="EMBL" id="BOMB01000031">
    <property type="protein sequence ID" value="GID14455.1"/>
    <property type="molecule type" value="Genomic_DNA"/>
</dbReference>
<name>A0A8J3J9R8_9ACTN</name>
<dbReference type="InterPro" id="IPR013216">
    <property type="entry name" value="Methyltransf_11"/>
</dbReference>
<dbReference type="CDD" id="cd02440">
    <property type="entry name" value="AdoMet_MTases"/>
    <property type="match status" value="1"/>
</dbReference>
<organism evidence="2 3">
    <name type="scientific">Actinocatenispora rupis</name>
    <dbReference type="NCBI Taxonomy" id="519421"/>
    <lineage>
        <taxon>Bacteria</taxon>
        <taxon>Bacillati</taxon>
        <taxon>Actinomycetota</taxon>
        <taxon>Actinomycetes</taxon>
        <taxon>Micromonosporales</taxon>
        <taxon>Micromonosporaceae</taxon>
        <taxon>Actinocatenispora</taxon>
    </lineage>
</organism>
<dbReference type="PANTHER" id="PTHR42912">
    <property type="entry name" value="METHYLTRANSFERASE"/>
    <property type="match status" value="1"/>
</dbReference>
<dbReference type="InterPro" id="IPR050508">
    <property type="entry name" value="Methyltransf_Superfamily"/>
</dbReference>
<keyword evidence="2" id="KW-0489">Methyltransferase</keyword>
<dbReference type="Pfam" id="PF08241">
    <property type="entry name" value="Methyltransf_11"/>
    <property type="match status" value="1"/>
</dbReference>
<keyword evidence="2" id="KW-0808">Transferase</keyword>
<dbReference type="GO" id="GO:0008757">
    <property type="term" value="F:S-adenosylmethionine-dependent methyltransferase activity"/>
    <property type="evidence" value="ECO:0007669"/>
    <property type="project" value="InterPro"/>
</dbReference>
<evidence type="ECO:0000259" key="1">
    <source>
        <dbReference type="Pfam" id="PF08241"/>
    </source>
</evidence>
<reference evidence="2" key="1">
    <citation type="submission" date="2021-01" db="EMBL/GenBank/DDBJ databases">
        <title>Whole genome shotgun sequence of Actinocatenispora rupis NBRC 107355.</title>
        <authorList>
            <person name="Komaki H."/>
            <person name="Tamura T."/>
        </authorList>
    </citation>
    <scope>NUCLEOTIDE SEQUENCE</scope>
    <source>
        <strain evidence="2">NBRC 107355</strain>
    </source>
</reference>
<evidence type="ECO:0000313" key="2">
    <source>
        <dbReference type="EMBL" id="GID14455.1"/>
    </source>
</evidence>